<feature type="region of interest" description="Disordered" evidence="1">
    <location>
        <begin position="168"/>
        <end position="197"/>
    </location>
</feature>
<protein>
    <submittedName>
        <fullName evidence="2">Unannotated protein</fullName>
    </submittedName>
</protein>
<gene>
    <name evidence="2" type="ORF">UFOPK3772_03321</name>
</gene>
<proteinExistence type="predicted"/>
<name>A0A6J7LY58_9ZZZZ</name>
<organism evidence="2">
    <name type="scientific">freshwater metagenome</name>
    <dbReference type="NCBI Taxonomy" id="449393"/>
    <lineage>
        <taxon>unclassified sequences</taxon>
        <taxon>metagenomes</taxon>
        <taxon>ecological metagenomes</taxon>
    </lineage>
</organism>
<accession>A0A6J7LY58</accession>
<feature type="region of interest" description="Disordered" evidence="1">
    <location>
        <begin position="44"/>
        <end position="151"/>
    </location>
</feature>
<dbReference type="EMBL" id="CAFBNE010000187">
    <property type="protein sequence ID" value="CAB4970354.1"/>
    <property type="molecule type" value="Genomic_DNA"/>
</dbReference>
<feature type="compositionally biased region" description="Basic and acidic residues" evidence="1">
    <location>
        <begin position="129"/>
        <end position="141"/>
    </location>
</feature>
<reference evidence="2" key="1">
    <citation type="submission" date="2020-05" db="EMBL/GenBank/DDBJ databases">
        <authorList>
            <person name="Chiriac C."/>
            <person name="Salcher M."/>
            <person name="Ghai R."/>
            <person name="Kavagutti S V."/>
        </authorList>
    </citation>
    <scope>NUCLEOTIDE SEQUENCE</scope>
</reference>
<sequence length="197" mass="21018">MQVHCPLQVHCPSLPTGPCEKVSRNCGSRASENPWGRAFGVLRRRHPPDRHALPRTGSPSGGHQGCSSPGPRIAQPGRVRQREVLRGPREPRRRSDGDRKHQCEDRPEQGCQARPGTGGEQPRPIPVHDGIDRSDAADPARRGSVRLPRSGVSHGATFTVAAVNTAQMADDGPSTCPVGGGARGSRACGQGPERVHD</sequence>
<feature type="compositionally biased region" description="Basic and acidic residues" evidence="1">
    <location>
        <begin position="80"/>
        <end position="108"/>
    </location>
</feature>
<evidence type="ECO:0000256" key="1">
    <source>
        <dbReference type="SAM" id="MobiDB-lite"/>
    </source>
</evidence>
<evidence type="ECO:0000313" key="2">
    <source>
        <dbReference type="EMBL" id="CAB4970354.1"/>
    </source>
</evidence>
<dbReference type="AlphaFoldDB" id="A0A6J7LY58"/>